<proteinExistence type="predicted"/>
<reference evidence="2 3" key="1">
    <citation type="journal article" date="2018" name="Front. Microbiol.">
        <title>Pseudomonas rhizophila S211, a New Plant Growth-Promoting Rhizobacterium with Potential in Pesticide-Bioremediation.</title>
        <authorList>
            <person name="Hassen W."/>
            <person name="Neifar M."/>
            <person name="Cherif H."/>
            <person name="Najjari A."/>
            <person name="Chouchane H."/>
            <person name="Driouich R.C."/>
            <person name="Salah A."/>
            <person name="Naili F."/>
            <person name="Mosbah A."/>
            <person name="Souissi Y."/>
            <person name="Raddadi N."/>
            <person name="Ouzari H.I."/>
            <person name="Fava F."/>
            <person name="Cherif A."/>
        </authorList>
    </citation>
    <scope>NUCLEOTIDE SEQUENCE [LARGE SCALE GENOMIC DNA]</scope>
    <source>
        <strain evidence="2 3">S211</strain>
    </source>
</reference>
<gene>
    <name evidence="2" type="ORF">CRX69_18510</name>
</gene>
<sequence length="156" mass="17733">MNDVTREELRSTLSDIENRMDKRIERMERDSERRSDDYRKELALRDEQLKREFDLRQESFRHEQAARDAALAEKFTGFLAAQAERDKALEKISESRFDRIEKDVSSIKTDTKKVGEDVNGIKVTMGKYLGGAIVIGAIVSALLGVALKYAFSLAGS</sequence>
<keyword evidence="1" id="KW-0812">Transmembrane</keyword>
<evidence type="ECO:0000313" key="3">
    <source>
        <dbReference type="Proteomes" id="UP000241936"/>
    </source>
</evidence>
<feature type="transmembrane region" description="Helical" evidence="1">
    <location>
        <begin position="128"/>
        <end position="151"/>
    </location>
</feature>
<keyword evidence="1" id="KW-1133">Transmembrane helix</keyword>
<evidence type="ECO:0000313" key="2">
    <source>
        <dbReference type="EMBL" id="AVU77089.1"/>
    </source>
</evidence>
<name>A0ABM6UI01_9PSED</name>
<protein>
    <submittedName>
        <fullName evidence="2">Uncharacterized protein</fullName>
    </submittedName>
</protein>
<keyword evidence="1" id="KW-0472">Membrane</keyword>
<evidence type="ECO:0000256" key="1">
    <source>
        <dbReference type="SAM" id="Phobius"/>
    </source>
</evidence>
<organism evidence="2 3">
    <name type="scientific">Pseudomonas rhizophila</name>
    <dbReference type="NCBI Taxonomy" id="2045200"/>
    <lineage>
        <taxon>Bacteria</taxon>
        <taxon>Pseudomonadati</taxon>
        <taxon>Pseudomonadota</taxon>
        <taxon>Gammaproteobacteria</taxon>
        <taxon>Pseudomonadales</taxon>
        <taxon>Pseudomonadaceae</taxon>
        <taxon>Pseudomonas</taxon>
    </lineage>
</organism>
<keyword evidence="3" id="KW-1185">Reference proteome</keyword>
<accession>A0ABM6UI01</accession>
<dbReference type="Proteomes" id="UP000241936">
    <property type="component" value="Chromosome"/>
</dbReference>
<dbReference type="EMBL" id="CP024081">
    <property type="protein sequence ID" value="AVU77089.1"/>
    <property type="molecule type" value="Genomic_DNA"/>
</dbReference>